<dbReference type="EMBL" id="ML994710">
    <property type="protein sequence ID" value="KAF2176311.1"/>
    <property type="molecule type" value="Genomic_DNA"/>
</dbReference>
<evidence type="ECO:0000313" key="2">
    <source>
        <dbReference type="Proteomes" id="UP000800200"/>
    </source>
</evidence>
<evidence type="ECO:0000313" key="1">
    <source>
        <dbReference type="EMBL" id="KAF2176311.1"/>
    </source>
</evidence>
<name>A0A6A6DA21_9PEZI</name>
<proteinExistence type="predicted"/>
<organism evidence="1 2">
    <name type="scientific">Zopfia rhizophila CBS 207.26</name>
    <dbReference type="NCBI Taxonomy" id="1314779"/>
    <lineage>
        <taxon>Eukaryota</taxon>
        <taxon>Fungi</taxon>
        <taxon>Dikarya</taxon>
        <taxon>Ascomycota</taxon>
        <taxon>Pezizomycotina</taxon>
        <taxon>Dothideomycetes</taxon>
        <taxon>Dothideomycetes incertae sedis</taxon>
        <taxon>Zopfiaceae</taxon>
        <taxon>Zopfia</taxon>
    </lineage>
</organism>
<accession>A0A6A6DA21</accession>
<sequence length="76" mass="8538">MCHYVDTVFVYSLCTSQHRVTNRAYSLCSNPNPLGTYRHCRDATPDPDVALGSTKRNKECPVCKGERPELIVSYGD</sequence>
<gene>
    <name evidence="1" type="ORF">K469DRAFT_700018</name>
</gene>
<reference evidence="1" key="1">
    <citation type="journal article" date="2020" name="Stud. Mycol.">
        <title>101 Dothideomycetes genomes: a test case for predicting lifestyles and emergence of pathogens.</title>
        <authorList>
            <person name="Haridas S."/>
            <person name="Albert R."/>
            <person name="Binder M."/>
            <person name="Bloem J."/>
            <person name="Labutti K."/>
            <person name="Salamov A."/>
            <person name="Andreopoulos B."/>
            <person name="Baker S."/>
            <person name="Barry K."/>
            <person name="Bills G."/>
            <person name="Bluhm B."/>
            <person name="Cannon C."/>
            <person name="Castanera R."/>
            <person name="Culley D."/>
            <person name="Daum C."/>
            <person name="Ezra D."/>
            <person name="Gonzalez J."/>
            <person name="Henrissat B."/>
            <person name="Kuo A."/>
            <person name="Liang C."/>
            <person name="Lipzen A."/>
            <person name="Lutzoni F."/>
            <person name="Magnuson J."/>
            <person name="Mondo S."/>
            <person name="Nolan M."/>
            <person name="Ohm R."/>
            <person name="Pangilinan J."/>
            <person name="Park H.-J."/>
            <person name="Ramirez L."/>
            <person name="Alfaro M."/>
            <person name="Sun H."/>
            <person name="Tritt A."/>
            <person name="Yoshinaga Y."/>
            <person name="Zwiers L.-H."/>
            <person name="Turgeon B."/>
            <person name="Goodwin S."/>
            <person name="Spatafora J."/>
            <person name="Crous P."/>
            <person name="Grigoriev I."/>
        </authorList>
    </citation>
    <scope>NUCLEOTIDE SEQUENCE</scope>
    <source>
        <strain evidence="1">CBS 207.26</strain>
    </source>
</reference>
<dbReference type="AlphaFoldDB" id="A0A6A6DA21"/>
<dbReference type="Proteomes" id="UP000800200">
    <property type="component" value="Unassembled WGS sequence"/>
</dbReference>
<protein>
    <submittedName>
        <fullName evidence="1">Uncharacterized protein</fullName>
    </submittedName>
</protein>
<keyword evidence="2" id="KW-1185">Reference proteome</keyword>